<protein>
    <submittedName>
        <fullName evidence="7">Molecular chaperone DnaK</fullName>
    </submittedName>
</protein>
<dbReference type="Gene3D" id="3.90.640.10">
    <property type="entry name" value="Actin, Chain A, domain 4"/>
    <property type="match status" value="1"/>
</dbReference>
<dbReference type="FunFam" id="3.90.640.10:FF:000003">
    <property type="entry name" value="Molecular chaperone DnaK"/>
    <property type="match status" value="1"/>
</dbReference>
<dbReference type="PANTHER" id="PTHR19375">
    <property type="entry name" value="HEAT SHOCK PROTEIN 70KDA"/>
    <property type="match status" value="1"/>
</dbReference>
<organism evidence="6 9">
    <name type="scientific">Myxococcus virescens</name>
    <dbReference type="NCBI Taxonomy" id="83456"/>
    <lineage>
        <taxon>Bacteria</taxon>
        <taxon>Pseudomonadati</taxon>
        <taxon>Myxococcota</taxon>
        <taxon>Myxococcia</taxon>
        <taxon>Myxococcales</taxon>
        <taxon>Cystobacterineae</taxon>
        <taxon>Myxococcaceae</taxon>
        <taxon>Myxococcus</taxon>
    </lineage>
</organism>
<comment type="caution">
    <text evidence="6">The sequence shown here is derived from an EMBL/GenBank/DDBJ whole genome shotgun (WGS) entry which is preliminary data.</text>
</comment>
<dbReference type="Gene3D" id="2.60.34.10">
    <property type="entry name" value="Substrate Binding Domain Of DNAk, Chain A, domain 1"/>
    <property type="match status" value="1"/>
</dbReference>
<evidence type="ECO:0000313" key="8">
    <source>
        <dbReference type="Proteomes" id="UP000198717"/>
    </source>
</evidence>
<evidence type="ECO:0000256" key="1">
    <source>
        <dbReference type="ARBA" id="ARBA00007381"/>
    </source>
</evidence>
<dbReference type="Pfam" id="PF00012">
    <property type="entry name" value="HSP70"/>
    <property type="match status" value="1"/>
</dbReference>
<evidence type="ECO:0000256" key="3">
    <source>
        <dbReference type="ARBA" id="ARBA00022840"/>
    </source>
</evidence>
<evidence type="ECO:0000313" key="7">
    <source>
        <dbReference type="EMBL" id="SDE55212.1"/>
    </source>
</evidence>
<reference evidence="6 9" key="2">
    <citation type="submission" date="2019-07" db="EMBL/GenBank/DDBJ databases">
        <title>Whole genome shotgun sequence of Myxococcus virescens NBRC 100334.</title>
        <authorList>
            <person name="Hosoyama A."/>
            <person name="Uohara A."/>
            <person name="Ohji S."/>
            <person name="Ichikawa N."/>
        </authorList>
    </citation>
    <scope>NUCLEOTIDE SEQUENCE [LARGE SCALE GENOMIC DNA]</scope>
    <source>
        <strain evidence="6 9">NBRC 100334</strain>
    </source>
</reference>
<dbReference type="PROSITE" id="PS01036">
    <property type="entry name" value="HSP70_3"/>
    <property type="match status" value="1"/>
</dbReference>
<evidence type="ECO:0000256" key="2">
    <source>
        <dbReference type="ARBA" id="ARBA00022741"/>
    </source>
</evidence>
<keyword evidence="3 5" id="KW-0067">ATP-binding</keyword>
<dbReference type="PRINTS" id="PR00301">
    <property type="entry name" value="HEATSHOCK70"/>
</dbReference>
<dbReference type="Proteomes" id="UP000321224">
    <property type="component" value="Unassembled WGS sequence"/>
</dbReference>
<proteinExistence type="inferred from homology"/>
<dbReference type="InterPro" id="IPR013126">
    <property type="entry name" value="Hsp_70_fam"/>
</dbReference>
<dbReference type="InterPro" id="IPR018181">
    <property type="entry name" value="Heat_shock_70_CS"/>
</dbReference>
<name>A0A511HMN9_9BACT</name>
<keyword evidence="8" id="KW-1185">Reference proteome</keyword>
<dbReference type="InterPro" id="IPR029047">
    <property type="entry name" value="HSP70_peptide-bd_sf"/>
</dbReference>
<evidence type="ECO:0000313" key="6">
    <source>
        <dbReference type="EMBL" id="GEL74664.1"/>
    </source>
</evidence>
<dbReference type="EMBL" id="BJVY01000051">
    <property type="protein sequence ID" value="GEL74664.1"/>
    <property type="molecule type" value="Genomic_DNA"/>
</dbReference>
<dbReference type="PROSITE" id="PS00329">
    <property type="entry name" value="HSP70_2"/>
    <property type="match status" value="1"/>
</dbReference>
<dbReference type="AlphaFoldDB" id="A0A511HMN9"/>
<dbReference type="GO" id="GO:0005524">
    <property type="term" value="F:ATP binding"/>
    <property type="evidence" value="ECO:0007669"/>
    <property type="project" value="UniProtKB-KW"/>
</dbReference>
<keyword evidence="2 5" id="KW-0547">Nucleotide-binding</keyword>
<accession>A0A511HMN9</accession>
<dbReference type="GO" id="GO:0140662">
    <property type="term" value="F:ATP-dependent protein folding chaperone"/>
    <property type="evidence" value="ECO:0007669"/>
    <property type="project" value="InterPro"/>
</dbReference>
<dbReference type="InterPro" id="IPR043129">
    <property type="entry name" value="ATPase_NBD"/>
</dbReference>
<evidence type="ECO:0000256" key="4">
    <source>
        <dbReference type="ARBA" id="ARBA00023186"/>
    </source>
</evidence>
<dbReference type="RefSeq" id="WP_090491700.1">
    <property type="nucleotide sequence ID" value="NZ_BJVY01000051.1"/>
</dbReference>
<dbReference type="EMBL" id="FNAJ01000008">
    <property type="protein sequence ID" value="SDE55212.1"/>
    <property type="molecule type" value="Genomic_DNA"/>
</dbReference>
<dbReference type="SUPFAM" id="SSF100920">
    <property type="entry name" value="Heat shock protein 70kD (HSP70), peptide-binding domain"/>
    <property type="match status" value="1"/>
</dbReference>
<comment type="similarity">
    <text evidence="1 5">Belongs to the heat shock protein 70 family.</text>
</comment>
<dbReference type="SUPFAM" id="SSF53067">
    <property type="entry name" value="Actin-like ATPase domain"/>
    <property type="match status" value="2"/>
</dbReference>
<dbReference type="Gene3D" id="3.30.420.40">
    <property type="match status" value="2"/>
</dbReference>
<gene>
    <name evidence="6" type="ORF">MVI01_64480</name>
    <name evidence="7" type="ORF">SAMN04488504_108191</name>
</gene>
<evidence type="ECO:0000313" key="9">
    <source>
        <dbReference type="Proteomes" id="UP000321224"/>
    </source>
</evidence>
<sequence>MSTGSILGIDFGTTNTAAAFFDKAGKLRVVPVTDKSVTLPSVVWFHAADKALVGHAARRQIIDDPRHTVFGAKRFLGRRFQSEYVTQHKDKYAFELVEAEDGYTAVTMYGKQTSLTDVAHLIIKQILTLANHAAGTPFRECVLTVPAHASSRQRAAVRHAAEQAGLQVRAIVNEPTAAALYYANLRNPEQTVMVFDLGGGTFDATLLAVQNKVVKVLATGGDAFLGGANFDERIVEMLVDDFHQKHGIDLRGNKVVMQRLVFAAESAKMALSQRDATVLRVPCIAQKDGGFIDFDFTLTRKRLEEMAFQLIERTASACDDVLERAKLKADQIDELVLVGGQTRMPAIRQRFSHFKRMSSDKEVNPELGVAVGAAILGRNLARGITGLADVVPMPISIMVPGGAQHEVIPANTPVPATKSVTLELPMIPGPLSIALFEALDTTTVDRELLGTVRVELDWRTTYKGPTTLELRMGQDFVLSAALVSPQGARHPLTISDMRAPKRSA</sequence>
<keyword evidence="4" id="KW-0143">Chaperone</keyword>
<reference evidence="7 8" key="1">
    <citation type="submission" date="2016-10" db="EMBL/GenBank/DDBJ databases">
        <authorList>
            <person name="Varghese N."/>
            <person name="Submissions S."/>
        </authorList>
    </citation>
    <scope>NUCLEOTIDE SEQUENCE [LARGE SCALE GENOMIC DNA]</scope>
    <source>
        <strain evidence="7 8">DSM 2260</strain>
    </source>
</reference>
<evidence type="ECO:0000256" key="5">
    <source>
        <dbReference type="RuleBase" id="RU003322"/>
    </source>
</evidence>
<dbReference type="Proteomes" id="UP000198717">
    <property type="component" value="Unassembled WGS sequence"/>
</dbReference>